<keyword evidence="2" id="KW-0539">Nucleus</keyword>
<feature type="non-terminal residue" evidence="5">
    <location>
        <position position="1"/>
    </location>
</feature>
<accession>A0A0V0UEZ8</accession>
<dbReference type="PANTHER" id="PTHR16198">
    <property type="match status" value="1"/>
</dbReference>
<gene>
    <name evidence="5" type="primary">Ino80d</name>
    <name evidence="5" type="ORF">T05_3371</name>
</gene>
<dbReference type="Proteomes" id="UP000055048">
    <property type="component" value="Unassembled WGS sequence"/>
</dbReference>
<dbReference type="InterPro" id="IPR025927">
    <property type="entry name" value="Znf_KANL2-like"/>
</dbReference>
<feature type="region of interest" description="Disordered" evidence="3">
    <location>
        <begin position="412"/>
        <end position="431"/>
    </location>
</feature>
<organism evidence="5 6">
    <name type="scientific">Trichinella murrelli</name>
    <dbReference type="NCBI Taxonomy" id="144512"/>
    <lineage>
        <taxon>Eukaryota</taxon>
        <taxon>Metazoa</taxon>
        <taxon>Ecdysozoa</taxon>
        <taxon>Nematoda</taxon>
        <taxon>Enoplea</taxon>
        <taxon>Dorylaimia</taxon>
        <taxon>Trichinellida</taxon>
        <taxon>Trichinellidae</taxon>
        <taxon>Trichinella</taxon>
    </lineage>
</organism>
<dbReference type="Pfam" id="PF13891">
    <property type="entry name" value="zf-C3HC3H_KANSL2"/>
    <property type="match status" value="2"/>
</dbReference>
<evidence type="ECO:0000256" key="2">
    <source>
        <dbReference type="ARBA" id="ARBA00023242"/>
    </source>
</evidence>
<dbReference type="EMBL" id="JYDJ01000017">
    <property type="protein sequence ID" value="KRX49367.1"/>
    <property type="molecule type" value="Genomic_DNA"/>
</dbReference>
<feature type="compositionally biased region" description="Basic residues" evidence="3">
    <location>
        <begin position="1149"/>
        <end position="1161"/>
    </location>
</feature>
<evidence type="ECO:0000256" key="3">
    <source>
        <dbReference type="SAM" id="MobiDB-lite"/>
    </source>
</evidence>
<protein>
    <submittedName>
        <fullName evidence="5">KAT8 regulatory NSL complex subunit 2</fullName>
    </submittedName>
</protein>
<evidence type="ECO:0000313" key="6">
    <source>
        <dbReference type="Proteomes" id="UP000055048"/>
    </source>
</evidence>
<feature type="non-terminal residue" evidence="5">
    <location>
        <position position="1211"/>
    </location>
</feature>
<dbReference type="GO" id="GO:0005634">
    <property type="term" value="C:nucleus"/>
    <property type="evidence" value="ECO:0007669"/>
    <property type="project" value="UniProtKB-SubCell"/>
</dbReference>
<evidence type="ECO:0000256" key="1">
    <source>
        <dbReference type="ARBA" id="ARBA00004123"/>
    </source>
</evidence>
<feature type="region of interest" description="Disordered" evidence="3">
    <location>
        <begin position="913"/>
        <end position="979"/>
    </location>
</feature>
<feature type="domain" description="KANL2-like probable zinc-finger" evidence="4">
    <location>
        <begin position="289"/>
        <end position="346"/>
    </location>
</feature>
<sequence>LYQTESYSCVRLIYGSTNGNHVLLLLDRQMEVENLNRSLSSILSDQSKNPAISDDRRFIDKKGNVDSKVQDVNGDHPNRGSVEVFDLASTSQVMANVNEFDPYYVERAASRNGVSSNAWTGNWFGISDNPSTSFQECDLPVSSKLPPLISVGSRNGCYGSNQQHSNGAYYSSEGLTLQNSISVGTMSHQEEVLKKYSAKRSDPRMDSILPSCGTFLSPTEHTSNQNGCISLLNSDTSCNFGSYTFGNNNSDAVLLKSSSSYLSKSLSCPNSGLIPVTAAETVSNCNGFCTFRDSKPCHQRRLNGYQFCIRHILNDKDAPYRSCSFVRVQNGKQIPCRNSILKNKNTQGLFKRFGSLPTSFRILKVVDVSHEIESYQLVDVVEIGDFSFPIDKFLYCSTHLIKLGFKEPKSRKKTEKMMNKVEDSPSGSLVSGGQMKTKVPFFPDLAVPRVQAQAQSQLALNEPPKLIKAEQQRQYDRNGFTLSDQPGQQYSRVKSENTTWDGGSGGYCNVGKVENSLSAMLNSVPPGQNSRSSFQHAPINAYPLGDFQAPPNGISPVVQKDAKDRCKSAVVPLNCAPKPPAQRYSGLTSLLQAPLVESPPPVFSTSNLGYANLRSFPTNAGALVPLRPPSTLAGGCASASPYPVDPPVLECSNPNAPLPTLAPAPLYGRKCIKVHAKQRFFLSQGRHRQIPEVGRLCHLLEKVDAERKDLFPLGLEMSDSESELDELDDISTCSNGALLAASASLSFRNEYSVDTTEIYLANKAVNIRMLEWNNKLPLVDSMVKVSRQFPSTAGRVLGEKQDEKSKKLHSSSSVLTKRRLLLVGCQYKLSAPADGLDVSLGVCNKPRLPYSAYCVRHQLSNGEQMLYARCSGKDCDQPAIEGLVSGPLPVCHLHSYLKLLVPVSTSLLPLSGVAEPTSSSNNGNANSSGMLPTTTRGRPTTVGSKKKKAPASSTRKERKKKAKLGSDNLAPVSETTNSLENSTKPVDFYDCVKCSSPQDAQLTLVSAVQELGLEAHELNEMLGFLPGDPLAALLDSEISKESQLLDQALMLTSDHSWADVEQFLLSEGYKSSDYTTTPTNFSNYPSVEPFPSACTSGEDDFRTCRYLSTATGPQRVDASVFYAPTVPQTYNMDSGIGYGTPPPANMVSYHHHQQQTHHQHQHQPPPLLPAHHQHHSVGGIGGHHQLGLDNNINTQTINPKSKPSHLGIYNL</sequence>
<feature type="compositionally biased region" description="Low complexity" evidence="3">
    <location>
        <begin position="918"/>
        <end position="943"/>
    </location>
</feature>
<comment type="subcellular location">
    <subcellularLocation>
        <location evidence="1">Nucleus</location>
    </subcellularLocation>
</comment>
<dbReference type="AlphaFoldDB" id="A0A0V0UEZ8"/>
<evidence type="ECO:0000259" key="4">
    <source>
        <dbReference type="Pfam" id="PF13891"/>
    </source>
</evidence>
<evidence type="ECO:0000313" key="5">
    <source>
        <dbReference type="EMBL" id="KRX49367.1"/>
    </source>
</evidence>
<dbReference type="STRING" id="144512.A0A0V0UEZ8"/>
<reference evidence="5 6" key="1">
    <citation type="submission" date="2015-01" db="EMBL/GenBank/DDBJ databases">
        <title>Evolution of Trichinella species and genotypes.</title>
        <authorList>
            <person name="Korhonen P.K."/>
            <person name="Edoardo P."/>
            <person name="Giuseppe L.R."/>
            <person name="Gasser R.B."/>
        </authorList>
    </citation>
    <scope>NUCLEOTIDE SEQUENCE [LARGE SCALE GENOMIC DNA]</scope>
    <source>
        <strain evidence="5">ISS417</strain>
    </source>
</reference>
<keyword evidence="6" id="KW-1185">Reference proteome</keyword>
<dbReference type="PANTHER" id="PTHR16198:SF2">
    <property type="entry name" value="INO80 COMPLEX SUBUNIT D"/>
    <property type="match status" value="1"/>
</dbReference>
<feature type="compositionally biased region" description="Polar residues" evidence="3">
    <location>
        <begin position="1188"/>
        <end position="1201"/>
    </location>
</feature>
<proteinExistence type="predicted"/>
<name>A0A0V0UEZ8_9BILA</name>
<comment type="caution">
    <text evidence="5">The sequence shown here is derived from an EMBL/GenBank/DDBJ whole genome shotgun (WGS) entry which is preliminary data.</text>
</comment>
<feature type="domain" description="KANL2-like probable zinc-finger" evidence="4">
    <location>
        <begin position="842"/>
        <end position="895"/>
    </location>
</feature>
<dbReference type="OrthoDB" id="10038011at2759"/>
<feature type="region of interest" description="Disordered" evidence="3">
    <location>
        <begin position="1149"/>
        <end position="1211"/>
    </location>
</feature>